<dbReference type="EMBL" id="GBRH01172464">
    <property type="protein sequence ID" value="JAE25432.1"/>
    <property type="molecule type" value="Transcribed_RNA"/>
</dbReference>
<proteinExistence type="predicted"/>
<evidence type="ECO:0000313" key="1">
    <source>
        <dbReference type="EMBL" id="JAE25432.1"/>
    </source>
</evidence>
<dbReference type="AlphaFoldDB" id="A0A0A9GLQ8"/>
<accession>A0A0A9GLQ8</accession>
<sequence length="29" mass="2999">MHPGLHNVLANIMAGEVQVLPCSQITGAP</sequence>
<protein>
    <submittedName>
        <fullName evidence="1">Uncharacterized protein</fullName>
    </submittedName>
</protein>
<reference evidence="1" key="2">
    <citation type="journal article" date="2015" name="Data Brief">
        <title>Shoot transcriptome of the giant reed, Arundo donax.</title>
        <authorList>
            <person name="Barrero R.A."/>
            <person name="Guerrero F.D."/>
            <person name="Moolhuijzen P."/>
            <person name="Goolsby J.A."/>
            <person name="Tidwell J."/>
            <person name="Bellgard S.E."/>
            <person name="Bellgard M.I."/>
        </authorList>
    </citation>
    <scope>NUCLEOTIDE SEQUENCE</scope>
    <source>
        <tissue evidence="1">Shoot tissue taken approximately 20 cm above the soil surface</tissue>
    </source>
</reference>
<organism evidence="1">
    <name type="scientific">Arundo donax</name>
    <name type="common">Giant reed</name>
    <name type="synonym">Donax arundinaceus</name>
    <dbReference type="NCBI Taxonomy" id="35708"/>
    <lineage>
        <taxon>Eukaryota</taxon>
        <taxon>Viridiplantae</taxon>
        <taxon>Streptophyta</taxon>
        <taxon>Embryophyta</taxon>
        <taxon>Tracheophyta</taxon>
        <taxon>Spermatophyta</taxon>
        <taxon>Magnoliopsida</taxon>
        <taxon>Liliopsida</taxon>
        <taxon>Poales</taxon>
        <taxon>Poaceae</taxon>
        <taxon>PACMAD clade</taxon>
        <taxon>Arundinoideae</taxon>
        <taxon>Arundineae</taxon>
        <taxon>Arundo</taxon>
    </lineage>
</organism>
<reference evidence="1" key="1">
    <citation type="submission" date="2014-09" db="EMBL/GenBank/DDBJ databases">
        <authorList>
            <person name="Magalhaes I.L.F."/>
            <person name="Oliveira U."/>
            <person name="Santos F.R."/>
            <person name="Vidigal T.H.D.A."/>
            <person name="Brescovit A.D."/>
            <person name="Santos A.J."/>
        </authorList>
    </citation>
    <scope>NUCLEOTIDE SEQUENCE</scope>
    <source>
        <tissue evidence="1">Shoot tissue taken approximately 20 cm above the soil surface</tissue>
    </source>
</reference>
<name>A0A0A9GLQ8_ARUDO</name>